<reference evidence="1" key="1">
    <citation type="submission" date="2020-08" db="EMBL/GenBank/DDBJ databases">
        <authorList>
            <person name="Nguyen N.T.T."/>
            <person name="Holtappels D."/>
            <person name="Doan T.T.K."/>
            <person name="Pham H.K.N."/>
            <person name="Wagemans J."/>
        </authorList>
    </citation>
    <scope>NUCLEOTIDE SEQUENCE</scope>
</reference>
<organism evidence="1 2">
    <name type="scientific">Xanthomonas phage Xaa_vB_phi31</name>
    <dbReference type="NCBI Taxonomy" id="2776752"/>
    <lineage>
        <taxon>Viruses</taxon>
        <taxon>Duplodnaviria</taxon>
        <taxon>Heunggongvirae</taxon>
        <taxon>Uroviricota</taxon>
        <taxon>Caudoviricetes</taxon>
        <taxon>Autographivirales</taxon>
        <taxon>Autonotataviridae</taxon>
        <taxon>Gujervirinae</taxon>
        <taxon>Pazvirus</taxon>
        <taxon>Pazvirus 31</taxon>
    </lineage>
</organism>
<keyword evidence="2" id="KW-1185">Reference proteome</keyword>
<gene>
    <name evidence="1" type="ORF">XaavBphi31_04</name>
</gene>
<name>A0A868BYY2_9CAUD</name>
<sequence>MYGCLVHLYFWVESQGHYVLVSLPFNLEINVMTFKQIIKGFRKSRVTLDLRTDALTQLLADRKKRAQRHEALKHTAGVRSVFA</sequence>
<accession>A0A868BYY2</accession>
<proteinExistence type="predicted"/>
<protein>
    <submittedName>
        <fullName evidence="1">Uncharacterized protein</fullName>
    </submittedName>
</protein>
<dbReference type="EMBL" id="MT951568">
    <property type="protein sequence ID" value="QOI69501.1"/>
    <property type="molecule type" value="Genomic_DNA"/>
</dbReference>
<evidence type="ECO:0000313" key="2">
    <source>
        <dbReference type="Proteomes" id="UP000671943"/>
    </source>
</evidence>
<evidence type="ECO:0000313" key="1">
    <source>
        <dbReference type="EMBL" id="QOI69501.1"/>
    </source>
</evidence>
<dbReference type="Proteomes" id="UP000671943">
    <property type="component" value="Segment"/>
</dbReference>